<dbReference type="GO" id="GO:0071949">
    <property type="term" value="F:FAD binding"/>
    <property type="evidence" value="ECO:0007669"/>
    <property type="project" value="InterPro"/>
</dbReference>
<dbReference type="AlphaFoldDB" id="A0A8H6YKZ1"/>
<dbReference type="Gene3D" id="2.40.110.10">
    <property type="entry name" value="Butyryl-CoA Dehydrogenase, subunit A, domain 2"/>
    <property type="match status" value="1"/>
</dbReference>
<dbReference type="Proteomes" id="UP000620124">
    <property type="component" value="Unassembled WGS sequence"/>
</dbReference>
<dbReference type="GO" id="GO:0005777">
    <property type="term" value="C:peroxisome"/>
    <property type="evidence" value="ECO:0007669"/>
    <property type="project" value="InterPro"/>
</dbReference>
<evidence type="ECO:0008006" key="3">
    <source>
        <dbReference type="Google" id="ProtNLM"/>
    </source>
</evidence>
<accession>A0A8H6YKZ1</accession>
<name>A0A8H6YKZ1_9AGAR</name>
<reference evidence="1" key="1">
    <citation type="submission" date="2020-05" db="EMBL/GenBank/DDBJ databases">
        <title>Mycena genomes resolve the evolution of fungal bioluminescence.</title>
        <authorList>
            <person name="Tsai I.J."/>
        </authorList>
    </citation>
    <scope>NUCLEOTIDE SEQUENCE</scope>
    <source>
        <strain evidence="1">CCC161011</strain>
    </source>
</reference>
<evidence type="ECO:0000313" key="1">
    <source>
        <dbReference type="EMBL" id="KAF7360502.1"/>
    </source>
</evidence>
<organism evidence="1 2">
    <name type="scientific">Mycena venus</name>
    <dbReference type="NCBI Taxonomy" id="2733690"/>
    <lineage>
        <taxon>Eukaryota</taxon>
        <taxon>Fungi</taxon>
        <taxon>Dikarya</taxon>
        <taxon>Basidiomycota</taxon>
        <taxon>Agaricomycotina</taxon>
        <taxon>Agaricomycetes</taxon>
        <taxon>Agaricomycetidae</taxon>
        <taxon>Agaricales</taxon>
        <taxon>Marasmiineae</taxon>
        <taxon>Mycenaceae</taxon>
        <taxon>Mycena</taxon>
    </lineage>
</organism>
<dbReference type="PANTHER" id="PTHR10909:SF382">
    <property type="entry name" value="ACYL-COENZYME A OXIDASE"/>
    <property type="match status" value="1"/>
</dbReference>
<dbReference type="GO" id="GO:0005504">
    <property type="term" value="F:fatty acid binding"/>
    <property type="evidence" value="ECO:0007669"/>
    <property type="project" value="TreeGrafter"/>
</dbReference>
<gene>
    <name evidence="1" type="ORF">MVEN_00781000</name>
</gene>
<dbReference type="InterPro" id="IPR009100">
    <property type="entry name" value="AcylCoA_DH/oxidase_NM_dom_sf"/>
</dbReference>
<evidence type="ECO:0000313" key="2">
    <source>
        <dbReference type="Proteomes" id="UP000620124"/>
    </source>
</evidence>
<dbReference type="GO" id="GO:0003997">
    <property type="term" value="F:acyl-CoA oxidase activity"/>
    <property type="evidence" value="ECO:0007669"/>
    <property type="project" value="InterPro"/>
</dbReference>
<sequence>MSWIVFDRRILILAKKFCPRKLRVFLQFFKMWPTRDLVHTPLFGPLRDVPLKERILASYARAREIVKIYDLTADDIVKTSPKFWKMHTDPVWTLDGAAGSLVTIQLNLCAGTLGMYVGSRPDLQQIMDKVLKFEVSGQFCLTEVGHGLDAIHLETTATMLPDGSFELNTPHERAAKFMPPTTPVGLPCVAIVFARAVNMDGQDCGVKPFLVYLNDGQVMSPGVVSKLLPQRGGSHPLNHSITYFRRVRLPAEALLGTPLAPANIRLSFFTNISRVAVGTLVLGSQGISALQVATFVAAKYSRRRTVTNNNGLQQPIIEFRTQHAPIVTALAQAYVTNALHQVVTINHAQRSLLDLMERCGAQGLFEMNQLSSMHKTLQGAAIAEGDSLVLSIRLATEILLDRYSMIPSADPESLLARHEIGLFDNCRERLSQMSNHRSPDFGRFILPQALRLVEALGHRIAYDAAVSLGVEKCLIDLYVVSCIKTDSAWYADYADLPQIAQLNMENVAIEAVLPCMWDLIEGMGVEDYATAPIVSQDSWDQLVASLETFQNVPFVSRM</sequence>
<dbReference type="InterPro" id="IPR046373">
    <property type="entry name" value="Acyl-CoA_Oxase/DH_mid-dom_sf"/>
</dbReference>
<dbReference type="Gene3D" id="1.20.140.10">
    <property type="entry name" value="Butyryl-CoA Dehydrogenase, subunit A, domain 3"/>
    <property type="match status" value="2"/>
</dbReference>
<dbReference type="SUPFAM" id="SSF56645">
    <property type="entry name" value="Acyl-CoA dehydrogenase NM domain-like"/>
    <property type="match status" value="1"/>
</dbReference>
<dbReference type="GO" id="GO:0055088">
    <property type="term" value="P:lipid homeostasis"/>
    <property type="evidence" value="ECO:0007669"/>
    <property type="project" value="TreeGrafter"/>
</dbReference>
<proteinExistence type="predicted"/>
<comment type="caution">
    <text evidence="1">The sequence shown here is derived from an EMBL/GenBank/DDBJ whole genome shotgun (WGS) entry which is preliminary data.</text>
</comment>
<dbReference type="InterPro" id="IPR012258">
    <property type="entry name" value="Acyl-CoA_oxidase"/>
</dbReference>
<dbReference type="SUPFAM" id="SSF47203">
    <property type="entry name" value="Acyl-CoA dehydrogenase C-terminal domain-like"/>
    <property type="match status" value="1"/>
</dbReference>
<keyword evidence="2" id="KW-1185">Reference proteome</keyword>
<dbReference type="PANTHER" id="PTHR10909">
    <property type="entry name" value="ELECTRON TRANSPORT OXIDOREDUCTASE"/>
    <property type="match status" value="1"/>
</dbReference>
<dbReference type="OrthoDB" id="538336at2759"/>
<dbReference type="GO" id="GO:0033540">
    <property type="term" value="P:fatty acid beta-oxidation using acyl-CoA oxidase"/>
    <property type="evidence" value="ECO:0007669"/>
    <property type="project" value="TreeGrafter"/>
</dbReference>
<protein>
    <recommendedName>
        <fullName evidence="3">Acyl-CoA dehydrogenase NM domain-like protein</fullName>
    </recommendedName>
</protein>
<dbReference type="InterPro" id="IPR036250">
    <property type="entry name" value="AcylCo_DH-like_C"/>
</dbReference>
<dbReference type="EMBL" id="JACAZI010000005">
    <property type="protein sequence ID" value="KAF7360502.1"/>
    <property type="molecule type" value="Genomic_DNA"/>
</dbReference>